<proteinExistence type="predicted"/>
<feature type="chain" id="PRO_5026354950" description="Calcineurin-like phosphoesterase domain-containing protein" evidence="4">
    <location>
        <begin position="22"/>
        <end position="790"/>
    </location>
</feature>
<dbReference type="Proteomes" id="UP000503462">
    <property type="component" value="Chromosome 5"/>
</dbReference>
<feature type="signal peptide" evidence="4">
    <location>
        <begin position="1"/>
        <end position="21"/>
    </location>
</feature>
<dbReference type="EMBL" id="CP051143">
    <property type="protein sequence ID" value="QIX01513.1"/>
    <property type="molecule type" value="Genomic_DNA"/>
</dbReference>
<evidence type="ECO:0000313" key="7">
    <source>
        <dbReference type="Proteomes" id="UP000503462"/>
    </source>
</evidence>
<dbReference type="InterPro" id="IPR029052">
    <property type="entry name" value="Metallo-depent_PP-like"/>
</dbReference>
<dbReference type="PANTHER" id="PTHR10340:SF27">
    <property type="entry name" value="ACL091CP"/>
    <property type="match status" value="1"/>
</dbReference>
<dbReference type="Pfam" id="PF00149">
    <property type="entry name" value="Metallophos"/>
    <property type="match status" value="1"/>
</dbReference>
<evidence type="ECO:0000256" key="3">
    <source>
        <dbReference type="SAM" id="MobiDB-lite"/>
    </source>
</evidence>
<feature type="domain" description="Calcineurin-like phosphoesterase" evidence="5">
    <location>
        <begin position="337"/>
        <end position="618"/>
    </location>
</feature>
<accession>A0A6H0Y3D0</accession>
<keyword evidence="2" id="KW-0325">Glycoprotein</keyword>
<evidence type="ECO:0000256" key="2">
    <source>
        <dbReference type="ARBA" id="ARBA00023180"/>
    </source>
</evidence>
<name>A0A6H0Y3D0_9PEZI</name>
<sequence length="790" mass="85770">MAATILKSSFLLSGMTQVVLGQWWGPNRWSELSAWAENTGRPWYGGDSSAYDDSTDHPDRSTDDANRSTYHPTLGTTTPSSVSSASITLSVSKTLSQSKSSGVSLNTATRSSTRSAASTAAYASGSYGPGVARFTAPDGFPTSAFPSYWPTPAGQEPQPKLYDPALNLTYPQNLTDPDNLPTSDPDPIILPKPIANLTIAQQRVIINNVLGEVKELISNPVFSSNCSACIAALSVAKSAALLAPDMAPQAMVSLCEETKFASNASCVLKFANNTFGAIWTQVLANADVSGLDGQYICNNVGGWCPLPLVSPLNTTGLFPKPKPSNVTVPKPSGNRVKVLHLSDFHIDPRYKVGSEGNCTSGLCCRSNNFNTALPSGSLSYPAPEFGAFRCDTPYDLGLAALQAVGPLTGTSKESPLAWAIYTGDLAAHDPQNQLSRAFIEYAQDTSYYMFKEYLTGPVFPVLGNHDTDPDATDAPHSLPGELGQESSWNYNHVSALWQLNGWLDPVHAQQARMHYGAYSIKNNYGLRMITFNSDFWYRSNFLNYINTTNPDVSGSFAFVIQELQAAEDAGERVWLFAHVLSGWDGSNPLANPSNLFYQIVERYSPHIIANVFFGHTHEDQVMIYYSNNGTVQSRDTALNAGWIGPSVTPLTNLNSGFRMYEVDTASFEIYDAYTWYADVSSFNTLNSTGHGPVYQFEYSTRDAFGPAANWPSTAPLNSTFWHAVTEAMERNNSLVTLQNTYMGKRSVMSPNCTNTACAKARICYMRSGSAALGRLCPQGYASVQSPFKPT</sequence>
<dbReference type="SUPFAM" id="SSF56300">
    <property type="entry name" value="Metallo-dependent phosphatases"/>
    <property type="match status" value="1"/>
</dbReference>
<protein>
    <recommendedName>
        <fullName evidence="5">Calcineurin-like phosphoesterase domain-containing protein</fullName>
    </recommendedName>
</protein>
<dbReference type="CDD" id="cd00842">
    <property type="entry name" value="MPP_ASMase"/>
    <property type="match status" value="1"/>
</dbReference>
<dbReference type="AlphaFoldDB" id="A0A6H0Y3D0"/>
<evidence type="ECO:0000313" key="6">
    <source>
        <dbReference type="EMBL" id="QIX01513.1"/>
    </source>
</evidence>
<evidence type="ECO:0000256" key="1">
    <source>
        <dbReference type="ARBA" id="ARBA00022801"/>
    </source>
</evidence>
<organism evidence="6 7">
    <name type="scientific">Peltaster fructicola</name>
    <dbReference type="NCBI Taxonomy" id="286661"/>
    <lineage>
        <taxon>Eukaryota</taxon>
        <taxon>Fungi</taxon>
        <taxon>Dikarya</taxon>
        <taxon>Ascomycota</taxon>
        <taxon>Pezizomycotina</taxon>
        <taxon>Dothideomycetes</taxon>
        <taxon>Dothideomycetes incertae sedis</taxon>
        <taxon>Peltaster</taxon>
    </lineage>
</organism>
<dbReference type="Gene3D" id="3.60.21.10">
    <property type="match status" value="1"/>
</dbReference>
<dbReference type="GO" id="GO:0008081">
    <property type="term" value="F:phosphoric diester hydrolase activity"/>
    <property type="evidence" value="ECO:0007669"/>
    <property type="project" value="TreeGrafter"/>
</dbReference>
<evidence type="ECO:0000256" key="4">
    <source>
        <dbReference type="SAM" id="SignalP"/>
    </source>
</evidence>
<dbReference type="PANTHER" id="PTHR10340">
    <property type="entry name" value="SPHINGOMYELIN PHOSPHODIESTERASE"/>
    <property type="match status" value="1"/>
</dbReference>
<gene>
    <name evidence="6" type="ORF">AMS68_007030</name>
</gene>
<keyword evidence="7" id="KW-1185">Reference proteome</keyword>
<keyword evidence="1" id="KW-0378">Hydrolase</keyword>
<feature type="compositionally biased region" description="Basic and acidic residues" evidence="3">
    <location>
        <begin position="54"/>
        <end position="66"/>
    </location>
</feature>
<evidence type="ECO:0000259" key="5">
    <source>
        <dbReference type="Pfam" id="PF00149"/>
    </source>
</evidence>
<dbReference type="OrthoDB" id="282973at2759"/>
<dbReference type="InterPro" id="IPR041805">
    <property type="entry name" value="ASMase/PPN1_MPP"/>
</dbReference>
<feature type="region of interest" description="Disordered" evidence="3">
    <location>
        <begin position="46"/>
        <end position="82"/>
    </location>
</feature>
<dbReference type="InterPro" id="IPR004843">
    <property type="entry name" value="Calcineurin-like_PHP"/>
</dbReference>
<keyword evidence="4" id="KW-0732">Signal</keyword>
<reference evidence="6 7" key="1">
    <citation type="journal article" date="2016" name="Sci. Rep.">
        <title>Peltaster fructicola genome reveals evolution from an invasive phytopathogen to an ectophytic parasite.</title>
        <authorList>
            <person name="Xu C."/>
            <person name="Chen H."/>
            <person name="Gleason M.L."/>
            <person name="Xu J.R."/>
            <person name="Liu H."/>
            <person name="Zhang R."/>
            <person name="Sun G."/>
        </authorList>
    </citation>
    <scope>NUCLEOTIDE SEQUENCE [LARGE SCALE GENOMIC DNA]</scope>
    <source>
        <strain evidence="6 7">LNHT1506</strain>
    </source>
</reference>